<proteinExistence type="predicted"/>
<protein>
    <submittedName>
        <fullName evidence="1">Uncharacterized protein</fullName>
    </submittedName>
</protein>
<accession>A0A4W2BZP2</accession>
<dbReference type="Gene3D" id="3.10.20.90">
    <property type="entry name" value="Phosphatidylinositol 3-kinase Catalytic Subunit, Chain A, domain 1"/>
    <property type="match status" value="1"/>
</dbReference>
<dbReference type="OMA" id="EICCFRF"/>
<reference evidence="1" key="3">
    <citation type="submission" date="2025-09" db="UniProtKB">
        <authorList>
            <consortium name="Ensembl"/>
        </authorList>
    </citation>
    <scope>IDENTIFICATION</scope>
</reference>
<dbReference type="Proteomes" id="UP000314981">
    <property type="component" value="Chromosome 15"/>
</dbReference>
<keyword evidence="2" id="KW-1185">Reference proteome</keyword>
<evidence type="ECO:0000313" key="1">
    <source>
        <dbReference type="Ensembl" id="ENSBIXP00000005822.1"/>
    </source>
</evidence>
<name>A0A4W2BZP2_BOBOX</name>
<evidence type="ECO:0000313" key="2">
    <source>
        <dbReference type="Proteomes" id="UP000314981"/>
    </source>
</evidence>
<dbReference type="AlphaFoldDB" id="A0A4W2BZP2"/>
<organism evidence="1 2">
    <name type="scientific">Bos indicus x Bos taurus</name>
    <name type="common">Hybrid cattle</name>
    <dbReference type="NCBI Taxonomy" id="30522"/>
    <lineage>
        <taxon>Eukaryota</taxon>
        <taxon>Metazoa</taxon>
        <taxon>Chordata</taxon>
        <taxon>Craniata</taxon>
        <taxon>Vertebrata</taxon>
        <taxon>Euteleostomi</taxon>
        <taxon>Mammalia</taxon>
        <taxon>Eutheria</taxon>
        <taxon>Laurasiatheria</taxon>
        <taxon>Artiodactyla</taxon>
        <taxon>Ruminantia</taxon>
        <taxon>Pecora</taxon>
        <taxon>Bovidae</taxon>
        <taxon>Bovinae</taxon>
        <taxon>Bos</taxon>
    </lineage>
</organism>
<sequence>LASITSHIHNSEDAAREICCFRFCFSQEPEAEALPGPWPCLQLLSWVAVLFPVLWPGDFQAHYSGEWAWCPRQWCRDMTQRSPARWVDGPLASALVAPARVFSGSSPGGYWSIVI</sequence>
<dbReference type="Ensembl" id="ENSBIXT00000005004.1">
    <property type="protein sequence ID" value="ENSBIXP00000005822.1"/>
    <property type="gene ID" value="ENSBIXG00000011949.1"/>
</dbReference>
<dbReference type="STRING" id="30522.A0A4W2BZP2"/>
<reference evidence="1 2" key="1">
    <citation type="submission" date="2018-11" db="EMBL/GenBank/DDBJ databases">
        <title>Haplotype-resolved cattle genomes.</title>
        <authorList>
            <person name="Low W.Y."/>
            <person name="Tearle R."/>
            <person name="Bickhart D.M."/>
            <person name="Rosen B.D."/>
            <person name="Koren S."/>
            <person name="Rhie A."/>
            <person name="Hiendleder S."/>
            <person name="Phillippy A.M."/>
            <person name="Smith T.P.L."/>
            <person name="Williams J.L."/>
        </authorList>
    </citation>
    <scope>NUCLEOTIDE SEQUENCE [LARGE SCALE GENOMIC DNA]</scope>
</reference>
<reference evidence="1" key="2">
    <citation type="submission" date="2025-08" db="UniProtKB">
        <authorList>
            <consortium name="Ensembl"/>
        </authorList>
    </citation>
    <scope>IDENTIFICATION</scope>
</reference>